<keyword evidence="1" id="KW-0378">Hydrolase</keyword>
<dbReference type="AlphaFoldDB" id="A0A157Z280"/>
<dbReference type="GO" id="GO:0050528">
    <property type="term" value="F:acyloxyacyl hydrolase activity"/>
    <property type="evidence" value="ECO:0007669"/>
    <property type="project" value="UniProtKB-EC"/>
</dbReference>
<reference evidence="4" key="1">
    <citation type="submission" date="2016-01" db="EMBL/GenBank/DDBJ databases">
        <authorList>
            <person name="Peeters C."/>
        </authorList>
    </citation>
    <scope>NUCLEOTIDE SEQUENCE [LARGE SCALE GENOMIC DNA]</scope>
    <source>
        <strain evidence="4">LMG 29323</strain>
    </source>
</reference>
<comment type="catalytic activity">
    <reaction evidence="1">
        <text>a 3-(acyloxy)acyl derivative of bacterial toxin + H2O = a 3-hydroxyacyl derivative of bacterial toxin + a fatty acid + H(+)</text>
        <dbReference type="Rhea" id="RHEA:12032"/>
        <dbReference type="ChEBI" id="CHEBI:15377"/>
        <dbReference type="ChEBI" id="CHEBI:15378"/>
        <dbReference type="ChEBI" id="CHEBI:28868"/>
        <dbReference type="ChEBI" id="CHEBI:136853"/>
        <dbReference type="ChEBI" id="CHEBI:140675"/>
        <dbReference type="EC" id="3.1.1.77"/>
    </reaction>
</comment>
<dbReference type="STRING" id="1777141.AWB80_00105"/>
<accession>A0A157Z280</accession>
<name>A0A157Z280_9BURK</name>
<feature type="signal peptide" evidence="3">
    <location>
        <begin position="1"/>
        <end position="32"/>
    </location>
</feature>
<comment type="subunit">
    <text evidence="1">Homodimer.</text>
</comment>
<dbReference type="PIRSF" id="PIRSF029681">
    <property type="entry name" value="PagL"/>
    <property type="match status" value="1"/>
</dbReference>
<comment type="subcellular location">
    <subcellularLocation>
        <location evidence="1">Cell outer membrane</location>
        <topology evidence="1">Multi-pass membrane protein</topology>
    </subcellularLocation>
</comment>
<dbReference type="InterPro" id="IPR018550">
    <property type="entry name" value="Lipid-A_deacylase-rel"/>
</dbReference>
<keyword evidence="3" id="KW-0732">Signal</keyword>
<sequence length="190" mass="21108">MLMHKNKTSWFRPICRLAVCAAFGLASAAAHADRFGVQVAGGVANHDIKKLDLGVAWDPGLTWWEIGGFHFTLIGEGHVSYWHTTEDNAVHPSIWEVGLTPVVRFVKSSGYFRPFIEAGVGVRLLSHARITQDFTVSTAFQFADMVGVGMIFGEKQSYQAGFRFQHLSNAGIKEPNPGINFSQLYLQYNF</sequence>
<comment type="similarity">
    <text evidence="1">Belongs to the PagL family.</text>
</comment>
<dbReference type="Pfam" id="PF09411">
    <property type="entry name" value="PagL"/>
    <property type="match status" value="1"/>
</dbReference>
<keyword evidence="5" id="KW-1185">Reference proteome</keyword>
<evidence type="ECO:0000256" key="1">
    <source>
        <dbReference type="PIRNR" id="PIRNR029681"/>
    </source>
</evidence>
<dbReference type="InterPro" id="IPR011250">
    <property type="entry name" value="OMP/PagP_B-barrel"/>
</dbReference>
<comment type="caution">
    <text evidence="4">The sequence shown here is derived from an EMBL/GenBank/DDBJ whole genome shotgun (WGS) entry which is preliminary data.</text>
</comment>
<dbReference type="SUPFAM" id="SSF56925">
    <property type="entry name" value="OMPA-like"/>
    <property type="match status" value="1"/>
</dbReference>
<feature type="site" description="Critical for activity" evidence="2">
    <location>
        <position position="169"/>
    </location>
</feature>
<evidence type="ECO:0000256" key="2">
    <source>
        <dbReference type="PIRSR" id="PIRSR029681-2"/>
    </source>
</evidence>
<evidence type="ECO:0000256" key="3">
    <source>
        <dbReference type="SAM" id="SignalP"/>
    </source>
</evidence>
<evidence type="ECO:0000313" key="4">
    <source>
        <dbReference type="EMBL" id="SAK39636.1"/>
    </source>
</evidence>
<comment type="function">
    <text evidence="1">Has lipid A 3-O-deacylase activity. Hydrolyzes the ester bond at the 3 position of lipid A, a bioactive component of lipopolysaccharide (LPS), thereby releasing the primary fatty acyl moiety.</text>
</comment>
<feature type="chain" id="PRO_5007618795" description="Lipid A deacylase" evidence="3">
    <location>
        <begin position="33"/>
        <end position="190"/>
    </location>
</feature>
<dbReference type="EMBL" id="FCOE02000001">
    <property type="protein sequence ID" value="SAK39636.1"/>
    <property type="molecule type" value="Genomic_DNA"/>
</dbReference>
<dbReference type="Gene3D" id="2.40.160.20">
    <property type="match status" value="1"/>
</dbReference>
<organism evidence="4 5">
    <name type="scientific">Caballeronia pedi</name>
    <dbReference type="NCBI Taxonomy" id="1777141"/>
    <lineage>
        <taxon>Bacteria</taxon>
        <taxon>Pseudomonadati</taxon>
        <taxon>Pseudomonadota</taxon>
        <taxon>Betaproteobacteria</taxon>
        <taxon>Burkholderiales</taxon>
        <taxon>Burkholderiaceae</taxon>
        <taxon>Caballeronia</taxon>
    </lineage>
</organism>
<evidence type="ECO:0000313" key="5">
    <source>
        <dbReference type="Proteomes" id="UP000054911"/>
    </source>
</evidence>
<keyword evidence="1" id="KW-0998">Cell outer membrane</keyword>
<dbReference type="EC" id="3.1.1.77" evidence="1"/>
<dbReference type="Proteomes" id="UP000054911">
    <property type="component" value="Unassembled WGS sequence"/>
</dbReference>
<keyword evidence="1" id="KW-0472">Membrane</keyword>
<gene>
    <name evidence="4" type="ORF">AWB80_00105</name>
</gene>
<protein>
    <recommendedName>
        <fullName evidence="1">Lipid A deacylase</fullName>
        <ecNumber evidence="1">3.1.1.77</ecNumber>
    </recommendedName>
    <alternativeName>
        <fullName evidence="1">LPS 3-O-deacylase</fullName>
    </alternativeName>
    <alternativeName>
        <fullName evidence="1">Outer membrane enzyme</fullName>
    </alternativeName>
</protein>
<proteinExistence type="inferred from homology"/>
<dbReference type="GO" id="GO:0009279">
    <property type="term" value="C:cell outer membrane"/>
    <property type="evidence" value="ECO:0007669"/>
    <property type="project" value="UniProtKB-SubCell"/>
</dbReference>